<feature type="region of interest" description="Disordered" evidence="1">
    <location>
        <begin position="133"/>
        <end position="186"/>
    </location>
</feature>
<feature type="region of interest" description="Disordered" evidence="1">
    <location>
        <begin position="1"/>
        <end position="31"/>
    </location>
</feature>
<organism evidence="2 3">
    <name type="scientific">Paraphaeosphaeria minitans</name>
    <dbReference type="NCBI Taxonomy" id="565426"/>
    <lineage>
        <taxon>Eukaryota</taxon>
        <taxon>Fungi</taxon>
        <taxon>Dikarya</taxon>
        <taxon>Ascomycota</taxon>
        <taxon>Pezizomycotina</taxon>
        <taxon>Dothideomycetes</taxon>
        <taxon>Pleosporomycetidae</taxon>
        <taxon>Pleosporales</taxon>
        <taxon>Massarineae</taxon>
        <taxon>Didymosphaeriaceae</taxon>
        <taxon>Paraphaeosphaeria</taxon>
    </lineage>
</organism>
<dbReference type="Proteomes" id="UP000756921">
    <property type="component" value="Unassembled WGS sequence"/>
</dbReference>
<dbReference type="OrthoDB" id="10572986at2759"/>
<gene>
    <name evidence="2" type="ORF">PMIN01_04314</name>
</gene>
<evidence type="ECO:0000313" key="2">
    <source>
        <dbReference type="EMBL" id="KAF9736535.1"/>
    </source>
</evidence>
<reference evidence="2" key="1">
    <citation type="journal article" date="2020" name="Mol. Plant Microbe Interact.">
        <title>Genome Sequence of the Biocontrol Agent Coniothyrium minitans strain Conio (IMI 134523).</title>
        <authorList>
            <person name="Patel D."/>
            <person name="Shittu T.A."/>
            <person name="Baroncelli R."/>
            <person name="Muthumeenakshi S."/>
            <person name="Osborne T.H."/>
            <person name="Janganan T.K."/>
            <person name="Sreenivasaprasad S."/>
        </authorList>
    </citation>
    <scope>NUCLEOTIDE SEQUENCE</scope>
    <source>
        <strain evidence="2">Conio</strain>
    </source>
</reference>
<dbReference type="EMBL" id="WJXW01000004">
    <property type="protein sequence ID" value="KAF9736535.1"/>
    <property type="molecule type" value="Genomic_DNA"/>
</dbReference>
<feature type="compositionally biased region" description="Basic and acidic residues" evidence="1">
    <location>
        <begin position="1"/>
        <end position="11"/>
    </location>
</feature>
<sequence>MTHVHVEEASRSAKVPRGTKVPRLPTQPRVHHRFRASGVAANAGAGHGAWEPLTQGRSQRDKAGAQESGEGKGGADAPGCHCSALQLAHHHRRLISLCYKIPHPPAPSTCNKNNATSACYSFTLSIPAARSQEPQSWVSPANSPQQTKEALPLPVVDTRLQAKDKVHPEPILGSNSTKPTPVPHHR</sequence>
<feature type="region of interest" description="Disordered" evidence="1">
    <location>
        <begin position="43"/>
        <end position="77"/>
    </location>
</feature>
<accession>A0A9P6GLG9</accession>
<evidence type="ECO:0000313" key="3">
    <source>
        <dbReference type="Proteomes" id="UP000756921"/>
    </source>
</evidence>
<comment type="caution">
    <text evidence="2">The sequence shown here is derived from an EMBL/GenBank/DDBJ whole genome shotgun (WGS) entry which is preliminary data.</text>
</comment>
<name>A0A9P6GLG9_9PLEO</name>
<protein>
    <submittedName>
        <fullName evidence="2">Uncharacterized protein</fullName>
    </submittedName>
</protein>
<evidence type="ECO:0000256" key="1">
    <source>
        <dbReference type="SAM" id="MobiDB-lite"/>
    </source>
</evidence>
<dbReference type="AlphaFoldDB" id="A0A9P6GLG9"/>
<keyword evidence="3" id="KW-1185">Reference proteome</keyword>
<proteinExistence type="predicted"/>
<feature type="compositionally biased region" description="Polar residues" evidence="1">
    <location>
        <begin position="133"/>
        <end position="148"/>
    </location>
</feature>